<reference evidence="2" key="1">
    <citation type="submission" date="2024-02" db="EMBL/GenBank/DDBJ databases">
        <title>Genome sequences of strain Gemmobacter sp. JM10B15.</title>
        <authorList>
            <person name="Zhang M."/>
        </authorList>
    </citation>
    <scope>NUCLEOTIDE SEQUENCE</scope>
    <source>
        <strain evidence="2">JM10B15</strain>
    </source>
</reference>
<accession>A0ABU8BT62</accession>
<keyword evidence="3" id="KW-1185">Reference proteome</keyword>
<evidence type="ECO:0000259" key="1">
    <source>
        <dbReference type="Pfam" id="PF09994"/>
    </source>
</evidence>
<evidence type="ECO:0000313" key="3">
    <source>
        <dbReference type="Proteomes" id="UP001431963"/>
    </source>
</evidence>
<gene>
    <name evidence="2" type="ORF">V6590_04925</name>
</gene>
<dbReference type="PANTHER" id="PTHR33840">
    <property type="match status" value="1"/>
</dbReference>
<dbReference type="EMBL" id="JBALHR010000002">
    <property type="protein sequence ID" value="MEH7827485.1"/>
    <property type="molecule type" value="Genomic_DNA"/>
</dbReference>
<feature type="domain" description="T6SS Phospholipase effector Tle1-like catalytic" evidence="1">
    <location>
        <begin position="37"/>
        <end position="286"/>
    </location>
</feature>
<protein>
    <submittedName>
        <fullName evidence="2">DUF2235 domain-containing protein</fullName>
    </submittedName>
</protein>
<dbReference type="SUPFAM" id="SSF53474">
    <property type="entry name" value="alpha/beta-Hydrolases"/>
    <property type="match status" value="1"/>
</dbReference>
<comment type="caution">
    <text evidence="2">The sequence shown here is derived from an EMBL/GenBank/DDBJ whole genome shotgun (WGS) entry which is preliminary data.</text>
</comment>
<name>A0ABU8BT62_9RHOB</name>
<dbReference type="PANTHER" id="PTHR33840:SF1">
    <property type="entry name" value="TLE1 PHOSPHOLIPASE DOMAIN-CONTAINING PROTEIN"/>
    <property type="match status" value="1"/>
</dbReference>
<dbReference type="Pfam" id="PF09994">
    <property type="entry name" value="T6SS_Tle1-like_cat"/>
    <property type="match status" value="1"/>
</dbReference>
<dbReference type="RefSeq" id="WP_335420416.1">
    <property type="nucleotide sequence ID" value="NZ_JBALHR010000002.1"/>
</dbReference>
<organism evidence="2 3">
    <name type="scientific">Gemmobacter denitrificans</name>
    <dbReference type="NCBI Taxonomy" id="3123040"/>
    <lineage>
        <taxon>Bacteria</taxon>
        <taxon>Pseudomonadati</taxon>
        <taxon>Pseudomonadota</taxon>
        <taxon>Alphaproteobacteria</taxon>
        <taxon>Rhodobacterales</taxon>
        <taxon>Paracoccaceae</taxon>
        <taxon>Gemmobacter</taxon>
    </lineage>
</organism>
<dbReference type="InterPro" id="IPR018712">
    <property type="entry name" value="Tle1-like_cat"/>
</dbReference>
<dbReference type="InterPro" id="IPR029058">
    <property type="entry name" value="AB_hydrolase_fold"/>
</dbReference>
<proteinExistence type="predicted"/>
<dbReference type="Proteomes" id="UP001431963">
    <property type="component" value="Unassembled WGS sequence"/>
</dbReference>
<sequence>MRWMERLNSWLRRHPVVQTDPADAPAKGRGRGQVDHVIVLDGTMASLEPGMDSNAGRAFLVMKESVPGNRRSLYYEPGLQWEGWRNTLDVMQGRGINRQIRRAYGHLASHYRPGDRIFLFGYSRGAYAVRSLAGVIDRVGLLRHDAATERNVTLAYRHYARDPDSRSARAFAHEFCHAEAAIQMVGVWDTVKALGLRLPLLWMLTESRHAFHNHHLGSSIRHGFQALALHETRAVFEPVLWDCPPGWEGNVEQVWFRGAHGDVGGQIGSCEAARPLANIPLVWMLERAEACGLRLPQDWRGRFPCDAAAPMVGTWRGWGAAFLLRKARVVGRDPSERVHPTASSMVTPRARLAGFWPRRVPGRP</sequence>
<evidence type="ECO:0000313" key="2">
    <source>
        <dbReference type="EMBL" id="MEH7827485.1"/>
    </source>
</evidence>